<evidence type="ECO:0000313" key="5">
    <source>
        <dbReference type="Proteomes" id="UP001151760"/>
    </source>
</evidence>
<proteinExistence type="predicted"/>
<dbReference type="Proteomes" id="UP001151760">
    <property type="component" value="Unassembled WGS sequence"/>
</dbReference>
<evidence type="ECO:0000313" key="4">
    <source>
        <dbReference type="EMBL" id="GJT52127.1"/>
    </source>
</evidence>
<evidence type="ECO:0000256" key="1">
    <source>
        <dbReference type="SAM" id="Coils"/>
    </source>
</evidence>
<dbReference type="InterPro" id="IPR036397">
    <property type="entry name" value="RNaseH_sf"/>
</dbReference>
<reference evidence="4" key="1">
    <citation type="journal article" date="2022" name="Int. J. Mol. Sci.">
        <title>Draft Genome of Tanacetum Coccineum: Genomic Comparison of Closely Related Tanacetum-Family Plants.</title>
        <authorList>
            <person name="Yamashiro T."/>
            <person name="Shiraishi A."/>
            <person name="Nakayama K."/>
            <person name="Satake H."/>
        </authorList>
    </citation>
    <scope>NUCLEOTIDE SEQUENCE</scope>
</reference>
<sequence length="526" mass="60820">MITTTSGTNALLTYGCFENSDPHRGNEEEVKKREKTSGMCWTFQVERCLPIPCTGLRFVNSFTTGFTRLASFVGATAGDRPEGQARHIQVAVAARNIELLHESGNSNKRDRDGVIRTRVLSIGVVRIGVMIRNDRIFGGPDQRNCYMNRNDPPGSGEGDRPTLSRQLKPYEENYPTHDSRVKLPRFCIEDLETLSDLVALGEYEIESNLMLPIKEAQRDDVELWLLCKCLKTVNITEFRVDDTCCVFEDESYLFQMTGTREKVLTEASSSHLHSSKGQPKCSRFENSTLVEWHEARSLEIPMWKWDEISMDFVTVCLFSKRHDAIWWFLMATKSAHLLTHRKNVMELVVGKIFQQEIVRLHGTPTSIVSDRDPKFTSCFWKGLQKAWGTRLKFSTTFHPQTDGQSERTIQTLKNMLRLVLWNGRVERLIEGPELIEITNEKVAVAKEKLQEARSRQKSYADKHRRDLERYVFCPRNLNPFWIGKRESWSNKVIPFVKISLEKNHPEREATWETEESMRASYPHFFV</sequence>
<feature type="region of interest" description="Disordered" evidence="2">
    <location>
        <begin position="142"/>
        <end position="164"/>
    </location>
</feature>
<reference evidence="4" key="2">
    <citation type="submission" date="2022-01" db="EMBL/GenBank/DDBJ databases">
        <authorList>
            <person name="Yamashiro T."/>
            <person name="Shiraishi A."/>
            <person name="Satake H."/>
            <person name="Nakayama K."/>
        </authorList>
    </citation>
    <scope>NUCLEOTIDE SEQUENCE</scope>
</reference>
<dbReference type="PANTHER" id="PTHR45835">
    <property type="entry name" value="YALI0A06105P"/>
    <property type="match status" value="1"/>
</dbReference>
<dbReference type="PANTHER" id="PTHR45835:SF99">
    <property type="entry name" value="CHROMO DOMAIN-CONTAINING PROTEIN-RELATED"/>
    <property type="match status" value="1"/>
</dbReference>
<dbReference type="InterPro" id="IPR001584">
    <property type="entry name" value="Integrase_cat-core"/>
</dbReference>
<feature type="domain" description="Integrase catalytic" evidence="3">
    <location>
        <begin position="297"/>
        <end position="463"/>
    </location>
</feature>
<dbReference type="Gene3D" id="3.30.420.10">
    <property type="entry name" value="Ribonuclease H-like superfamily/Ribonuclease H"/>
    <property type="match status" value="1"/>
</dbReference>
<feature type="coiled-coil region" evidence="1">
    <location>
        <begin position="435"/>
        <end position="462"/>
    </location>
</feature>
<keyword evidence="1" id="KW-0175">Coiled coil</keyword>
<dbReference type="EMBL" id="BQNB010016466">
    <property type="protein sequence ID" value="GJT52127.1"/>
    <property type="molecule type" value="Genomic_DNA"/>
</dbReference>
<dbReference type="PROSITE" id="PS50994">
    <property type="entry name" value="INTEGRASE"/>
    <property type="match status" value="1"/>
</dbReference>
<dbReference type="SUPFAM" id="SSF53098">
    <property type="entry name" value="Ribonuclease H-like"/>
    <property type="match status" value="1"/>
</dbReference>
<protein>
    <submittedName>
        <fullName evidence="4">DNA/RNA polymerases superfamily protein</fullName>
    </submittedName>
</protein>
<gene>
    <name evidence="4" type="ORF">Tco_0978284</name>
</gene>
<evidence type="ECO:0000256" key="2">
    <source>
        <dbReference type="SAM" id="MobiDB-lite"/>
    </source>
</evidence>
<evidence type="ECO:0000259" key="3">
    <source>
        <dbReference type="PROSITE" id="PS50994"/>
    </source>
</evidence>
<name>A0ABQ5EMK9_9ASTR</name>
<organism evidence="4 5">
    <name type="scientific">Tanacetum coccineum</name>
    <dbReference type="NCBI Taxonomy" id="301880"/>
    <lineage>
        <taxon>Eukaryota</taxon>
        <taxon>Viridiplantae</taxon>
        <taxon>Streptophyta</taxon>
        <taxon>Embryophyta</taxon>
        <taxon>Tracheophyta</taxon>
        <taxon>Spermatophyta</taxon>
        <taxon>Magnoliopsida</taxon>
        <taxon>eudicotyledons</taxon>
        <taxon>Gunneridae</taxon>
        <taxon>Pentapetalae</taxon>
        <taxon>asterids</taxon>
        <taxon>campanulids</taxon>
        <taxon>Asterales</taxon>
        <taxon>Asteraceae</taxon>
        <taxon>Asteroideae</taxon>
        <taxon>Anthemideae</taxon>
        <taxon>Anthemidinae</taxon>
        <taxon>Tanacetum</taxon>
    </lineage>
</organism>
<keyword evidence="5" id="KW-1185">Reference proteome</keyword>
<dbReference type="InterPro" id="IPR012337">
    <property type="entry name" value="RNaseH-like_sf"/>
</dbReference>
<comment type="caution">
    <text evidence="4">The sequence shown here is derived from an EMBL/GenBank/DDBJ whole genome shotgun (WGS) entry which is preliminary data.</text>
</comment>
<accession>A0ABQ5EMK9</accession>